<evidence type="ECO:0000256" key="1">
    <source>
        <dbReference type="ARBA" id="ARBA00004340"/>
    </source>
</evidence>
<dbReference type="GO" id="GO:0005576">
    <property type="term" value="C:extracellular region"/>
    <property type="evidence" value="ECO:0007669"/>
    <property type="project" value="UniProtKB-SubCell"/>
</dbReference>
<feature type="domain" description="Crinkler effector protein N-terminal" evidence="4">
    <location>
        <begin position="5"/>
        <end position="105"/>
    </location>
</feature>
<dbReference type="Proteomes" id="UP000054549">
    <property type="component" value="Unassembled WGS sequence"/>
</dbReference>
<dbReference type="EMBL" id="KN818224">
    <property type="protein sequence ID" value="KIL70471.1"/>
    <property type="molecule type" value="Genomic_DNA"/>
</dbReference>
<name>A0A0C2XLR5_AMAMK</name>
<dbReference type="AlphaFoldDB" id="A0A0C2XLR5"/>
<protein>
    <recommendedName>
        <fullName evidence="4">Crinkler effector protein N-terminal domain-containing protein</fullName>
    </recommendedName>
</protein>
<organism evidence="5 6">
    <name type="scientific">Amanita muscaria (strain Koide BX008)</name>
    <dbReference type="NCBI Taxonomy" id="946122"/>
    <lineage>
        <taxon>Eukaryota</taxon>
        <taxon>Fungi</taxon>
        <taxon>Dikarya</taxon>
        <taxon>Basidiomycota</taxon>
        <taxon>Agaricomycotina</taxon>
        <taxon>Agaricomycetes</taxon>
        <taxon>Agaricomycetidae</taxon>
        <taxon>Agaricales</taxon>
        <taxon>Pluteineae</taxon>
        <taxon>Amanitaceae</taxon>
        <taxon>Amanita</taxon>
    </lineage>
</organism>
<evidence type="ECO:0000256" key="3">
    <source>
        <dbReference type="ARBA" id="ARBA00022525"/>
    </source>
</evidence>
<gene>
    <name evidence="5" type="ORF">M378DRAFT_67234</name>
</gene>
<keyword evidence="6" id="KW-1185">Reference proteome</keyword>
<accession>A0A0C2XLR5</accession>
<comment type="subcellular location">
    <subcellularLocation>
        <location evidence="1">Host cell</location>
    </subcellularLocation>
    <subcellularLocation>
        <location evidence="2">Secreted</location>
    </subcellularLocation>
</comment>
<evidence type="ECO:0000313" key="6">
    <source>
        <dbReference type="Proteomes" id="UP000054549"/>
    </source>
</evidence>
<dbReference type="OrthoDB" id="3020197at2759"/>
<dbReference type="GO" id="GO:0043657">
    <property type="term" value="C:host cell"/>
    <property type="evidence" value="ECO:0007669"/>
    <property type="project" value="UniProtKB-SubCell"/>
</dbReference>
<evidence type="ECO:0000256" key="2">
    <source>
        <dbReference type="ARBA" id="ARBA00004613"/>
    </source>
</evidence>
<dbReference type="Pfam" id="PF20147">
    <property type="entry name" value="Crinkler"/>
    <property type="match status" value="1"/>
</dbReference>
<dbReference type="InParanoid" id="A0A0C2XLR5"/>
<proteinExistence type="predicted"/>
<evidence type="ECO:0000313" key="5">
    <source>
        <dbReference type="EMBL" id="KIL70471.1"/>
    </source>
</evidence>
<evidence type="ECO:0000259" key="4">
    <source>
        <dbReference type="Pfam" id="PF20147"/>
    </source>
</evidence>
<dbReference type="InterPro" id="IPR045379">
    <property type="entry name" value="Crinkler_N"/>
</dbReference>
<sequence length="112" mass="12611">MSKKINLNCLVFGDDTSHIFLVKIRRTESVYDLRNAIKNIKKPVFDNIPADSLALWKVSFSVTPSLPEVLSNHVFIDEQSLSPVKELSGIFSEALAREDLHVVVKVRPTGEF</sequence>
<dbReference type="HOGENOM" id="CLU_074871_1_0_1"/>
<reference evidence="5 6" key="1">
    <citation type="submission" date="2014-04" db="EMBL/GenBank/DDBJ databases">
        <title>Evolutionary Origins and Diversification of the Mycorrhizal Mutualists.</title>
        <authorList>
            <consortium name="DOE Joint Genome Institute"/>
            <consortium name="Mycorrhizal Genomics Consortium"/>
            <person name="Kohler A."/>
            <person name="Kuo A."/>
            <person name="Nagy L.G."/>
            <person name="Floudas D."/>
            <person name="Copeland A."/>
            <person name="Barry K.W."/>
            <person name="Cichocki N."/>
            <person name="Veneault-Fourrey C."/>
            <person name="LaButti K."/>
            <person name="Lindquist E.A."/>
            <person name="Lipzen A."/>
            <person name="Lundell T."/>
            <person name="Morin E."/>
            <person name="Murat C."/>
            <person name="Riley R."/>
            <person name="Ohm R."/>
            <person name="Sun H."/>
            <person name="Tunlid A."/>
            <person name="Henrissat B."/>
            <person name="Grigoriev I.V."/>
            <person name="Hibbett D.S."/>
            <person name="Martin F."/>
        </authorList>
    </citation>
    <scope>NUCLEOTIDE SEQUENCE [LARGE SCALE GENOMIC DNA]</scope>
    <source>
        <strain evidence="5 6">Koide BX008</strain>
    </source>
</reference>
<keyword evidence="3" id="KW-0964">Secreted</keyword>